<dbReference type="GO" id="GO:0070967">
    <property type="term" value="F:coenzyme F420 binding"/>
    <property type="evidence" value="ECO:0007669"/>
    <property type="project" value="TreeGrafter"/>
</dbReference>
<organism evidence="3 4">
    <name type="scientific">Muribacter muris</name>
    <dbReference type="NCBI Taxonomy" id="67855"/>
    <lineage>
        <taxon>Bacteria</taxon>
        <taxon>Pseudomonadati</taxon>
        <taxon>Pseudomonadota</taxon>
        <taxon>Gammaproteobacteria</taxon>
        <taxon>Pasteurellales</taxon>
        <taxon>Pasteurellaceae</taxon>
        <taxon>Muribacter</taxon>
    </lineage>
</organism>
<evidence type="ECO:0000313" key="3">
    <source>
        <dbReference type="EMBL" id="KMK52521.1"/>
    </source>
</evidence>
<dbReference type="PANTHER" id="PTHR35176:SF6">
    <property type="entry name" value="HEME OXYGENASE HI_0854-RELATED"/>
    <property type="match status" value="1"/>
</dbReference>
<dbReference type="Pfam" id="PF01243">
    <property type="entry name" value="PNPOx_N"/>
    <property type="match status" value="1"/>
</dbReference>
<dbReference type="AlphaFoldDB" id="A0A0J5P8E1"/>
<evidence type="ECO:0000259" key="2">
    <source>
        <dbReference type="Pfam" id="PF01243"/>
    </source>
</evidence>
<dbReference type="RefSeq" id="WP_047975826.1">
    <property type="nucleotide sequence ID" value="NZ_JWIZ01000002.1"/>
</dbReference>
<accession>A0A0J5P8E1</accession>
<dbReference type="InterPro" id="IPR011576">
    <property type="entry name" value="Pyridox_Oxase_N"/>
</dbReference>
<dbReference type="InterPro" id="IPR014419">
    <property type="entry name" value="HutZ"/>
</dbReference>
<proteinExistence type="predicted"/>
<dbReference type="PANTHER" id="PTHR35176">
    <property type="entry name" value="HEME OXYGENASE HI_0854-RELATED"/>
    <property type="match status" value="1"/>
</dbReference>
<dbReference type="GO" id="GO:0016627">
    <property type="term" value="F:oxidoreductase activity, acting on the CH-CH group of donors"/>
    <property type="evidence" value="ECO:0007669"/>
    <property type="project" value="TreeGrafter"/>
</dbReference>
<sequence length="174" mass="19438">MTDARQAMWQNRLVTEIETFKQQIKTLALATVDEQGVPNVSYAPFVIDNGEYQVLISTVARHARNLMQMPKLSLMLIEDEAASSEIFARHRLTFDATARMIARDSAEWQTGIDKLKARHGALVEKLIELGDFKLFSFKVHNGLFVKGFGKAFHIDAGGAADLVHIDEGHKKGVD</sequence>
<dbReference type="NCBIfam" id="TIGR04110">
    <property type="entry name" value="heme_HutZ"/>
    <property type="match status" value="1"/>
</dbReference>
<feature type="domain" description="Pyridoxamine 5'-phosphate oxidase N-terminal" evidence="2">
    <location>
        <begin position="15"/>
        <end position="145"/>
    </location>
</feature>
<dbReference type="Proteomes" id="UP000036270">
    <property type="component" value="Unassembled WGS sequence"/>
</dbReference>
<dbReference type="SUPFAM" id="SSF50475">
    <property type="entry name" value="FMN-binding split barrel"/>
    <property type="match status" value="1"/>
</dbReference>
<dbReference type="InterPro" id="IPR012349">
    <property type="entry name" value="Split_barrel_FMN-bd"/>
</dbReference>
<reference evidence="3 4" key="1">
    <citation type="submission" date="2014-12" db="EMBL/GenBank/DDBJ databases">
        <title>Reclassification of Actinobacillus muris as Muribacter muris.</title>
        <authorList>
            <person name="Christensen H."/>
            <person name="Nicklas W."/>
            <person name="Bisgaard M."/>
        </authorList>
    </citation>
    <scope>NUCLEOTIDE SEQUENCE [LARGE SCALE GENOMIC DNA]</scope>
    <source>
        <strain evidence="3 4">Ackerman80-443D</strain>
    </source>
</reference>
<gene>
    <name evidence="3" type="ORF">RO21_00435</name>
</gene>
<keyword evidence="4" id="KW-1185">Reference proteome</keyword>
<dbReference type="Gene3D" id="2.30.110.10">
    <property type="entry name" value="Electron Transport, Fmn-binding Protein, Chain A"/>
    <property type="match status" value="1"/>
</dbReference>
<dbReference type="PATRIC" id="fig|67855.3.peg.526"/>
<name>A0A0J5P8E1_9PAST</name>
<comment type="caution">
    <text evidence="3">The sequence shown here is derived from an EMBL/GenBank/DDBJ whole genome shotgun (WGS) entry which is preliminary data.</text>
</comment>
<dbReference type="EMBL" id="JWIZ01000002">
    <property type="protein sequence ID" value="KMK52521.1"/>
    <property type="molecule type" value="Genomic_DNA"/>
</dbReference>
<dbReference type="InterPro" id="IPR052019">
    <property type="entry name" value="F420H2_bilvrd_red/Heme_oxyg"/>
</dbReference>
<dbReference type="STRING" id="67855.RO21_00435"/>
<keyword evidence="1" id="KW-0560">Oxidoreductase</keyword>
<evidence type="ECO:0000313" key="4">
    <source>
        <dbReference type="Proteomes" id="UP000036270"/>
    </source>
</evidence>
<protein>
    <submittedName>
        <fullName evidence="3">Pyridoxamine 5'-phosphate oxidase</fullName>
    </submittedName>
</protein>
<dbReference type="GO" id="GO:0005829">
    <property type="term" value="C:cytosol"/>
    <property type="evidence" value="ECO:0007669"/>
    <property type="project" value="TreeGrafter"/>
</dbReference>
<evidence type="ECO:0000256" key="1">
    <source>
        <dbReference type="ARBA" id="ARBA00023002"/>
    </source>
</evidence>
<dbReference type="PIRSF" id="PIRSF004633">
    <property type="entry name" value="UCP_PLP_oxd"/>
    <property type="match status" value="1"/>
</dbReference>